<evidence type="ECO:0000259" key="4">
    <source>
        <dbReference type="Pfam" id="PF05193"/>
    </source>
</evidence>
<feature type="domain" description="Peptidase M16 C-terminal" evidence="4">
    <location>
        <begin position="166"/>
        <end position="339"/>
    </location>
</feature>
<comment type="caution">
    <text evidence="5">The sequence shown here is derived from an EMBL/GenBank/DDBJ whole genome shotgun (WGS) entry which is preliminary data.</text>
</comment>
<sequence>MVYSKRFPSGLRLVVKQMDGLLSVSMGVLVGTGSCFESEKENGISHFIEHMMFKGTQKRTAFEISDAMDRIGAQVNAFTSKDITCYYAKSTFDHAEDAFEVLSDFVLHSVFPEEEMAREKGVVLEEIAMTEDTPDDLCLDVLAEAYFGKEGYGRSILGPAANVRGFTRQDLFDYIAERYCPANMVVSFAGNISIACAEDLVARYMEEALVRRAFSPRQKHIERKADSLFRKKDIEQVHIAFAWPSLAREDERLDAASVVNIILGGGMSSRLFQRVREQLGLAYTVYSYLSSFTEGGLLTVYAGVNPANVGKAQEAIMQTVRTLCEEKFAKDEFLRGKEQIKSSLILSQENSATQMVAYGKYMLYNGRELDLEGRVEHIASLTMDDCAEALSLHFGEKCAAAAVGKIEAPLTV</sequence>
<evidence type="ECO:0000256" key="1">
    <source>
        <dbReference type="ARBA" id="ARBA00007261"/>
    </source>
</evidence>
<dbReference type="PROSITE" id="PS00143">
    <property type="entry name" value="INSULINASE"/>
    <property type="match status" value="1"/>
</dbReference>
<dbReference type="Pfam" id="PF00675">
    <property type="entry name" value="Peptidase_M16"/>
    <property type="match status" value="1"/>
</dbReference>
<dbReference type="PANTHER" id="PTHR11851">
    <property type="entry name" value="METALLOPROTEASE"/>
    <property type="match status" value="1"/>
</dbReference>
<reference evidence="5" key="1">
    <citation type="journal article" date="2021" name="PeerJ">
        <title>Extensive microbial diversity within the chicken gut microbiome revealed by metagenomics and culture.</title>
        <authorList>
            <person name="Gilroy R."/>
            <person name="Ravi A."/>
            <person name="Getino M."/>
            <person name="Pursley I."/>
            <person name="Horton D.L."/>
            <person name="Alikhan N.F."/>
            <person name="Baker D."/>
            <person name="Gharbi K."/>
            <person name="Hall N."/>
            <person name="Watson M."/>
            <person name="Adriaenssens E.M."/>
            <person name="Foster-Nyarko E."/>
            <person name="Jarju S."/>
            <person name="Secka A."/>
            <person name="Antonio M."/>
            <person name="Oren A."/>
            <person name="Chaudhuri R.R."/>
            <person name="La Ragione R."/>
            <person name="Hildebrand F."/>
            <person name="Pallen M.J."/>
        </authorList>
    </citation>
    <scope>NUCLEOTIDE SEQUENCE</scope>
    <source>
        <strain evidence="5">2189</strain>
    </source>
</reference>
<evidence type="ECO:0000313" key="6">
    <source>
        <dbReference type="Proteomes" id="UP000886847"/>
    </source>
</evidence>
<organism evidence="5 6">
    <name type="scientific">Candidatus Borkfalkia faecavium</name>
    <dbReference type="NCBI Taxonomy" id="2838508"/>
    <lineage>
        <taxon>Bacteria</taxon>
        <taxon>Bacillati</taxon>
        <taxon>Bacillota</taxon>
        <taxon>Clostridia</taxon>
        <taxon>Christensenellales</taxon>
        <taxon>Christensenellaceae</taxon>
        <taxon>Candidatus Borkfalkia</taxon>
    </lineage>
</organism>
<name>A0A9D1W0M3_9FIRM</name>
<gene>
    <name evidence="5" type="ORF">H9851_00065</name>
</gene>
<dbReference type="InterPro" id="IPR001431">
    <property type="entry name" value="Pept_M16_Zn_BS"/>
</dbReference>
<feature type="domain" description="Peptidase M16 N-terminal" evidence="3">
    <location>
        <begin position="23"/>
        <end position="159"/>
    </location>
</feature>
<dbReference type="Gene3D" id="3.30.830.10">
    <property type="entry name" value="Metalloenzyme, LuxS/M16 peptidase-like"/>
    <property type="match status" value="2"/>
</dbReference>
<comment type="similarity">
    <text evidence="1 2">Belongs to the peptidase M16 family.</text>
</comment>
<dbReference type="InterPro" id="IPR007863">
    <property type="entry name" value="Peptidase_M16_C"/>
</dbReference>
<evidence type="ECO:0000313" key="5">
    <source>
        <dbReference type="EMBL" id="HIX49667.1"/>
    </source>
</evidence>
<evidence type="ECO:0000259" key="3">
    <source>
        <dbReference type="Pfam" id="PF00675"/>
    </source>
</evidence>
<dbReference type="Proteomes" id="UP000886847">
    <property type="component" value="Unassembled WGS sequence"/>
</dbReference>
<dbReference type="Pfam" id="PF05193">
    <property type="entry name" value="Peptidase_M16_C"/>
    <property type="match status" value="1"/>
</dbReference>
<reference evidence="5" key="2">
    <citation type="submission" date="2021-04" db="EMBL/GenBank/DDBJ databases">
        <authorList>
            <person name="Gilroy R."/>
        </authorList>
    </citation>
    <scope>NUCLEOTIDE SEQUENCE</scope>
    <source>
        <strain evidence="5">2189</strain>
    </source>
</reference>
<accession>A0A9D1W0M3</accession>
<dbReference type="SUPFAM" id="SSF63411">
    <property type="entry name" value="LuxS/MPP-like metallohydrolase"/>
    <property type="match status" value="2"/>
</dbReference>
<dbReference type="InterPro" id="IPR011765">
    <property type="entry name" value="Pept_M16_N"/>
</dbReference>
<dbReference type="InterPro" id="IPR011249">
    <property type="entry name" value="Metalloenz_LuxS/M16"/>
</dbReference>
<dbReference type="GO" id="GO:0046872">
    <property type="term" value="F:metal ion binding"/>
    <property type="evidence" value="ECO:0007669"/>
    <property type="project" value="InterPro"/>
</dbReference>
<dbReference type="InterPro" id="IPR050361">
    <property type="entry name" value="MPP/UQCRC_Complex"/>
</dbReference>
<dbReference type="GO" id="GO:0006508">
    <property type="term" value="P:proteolysis"/>
    <property type="evidence" value="ECO:0007669"/>
    <property type="project" value="InterPro"/>
</dbReference>
<proteinExistence type="inferred from homology"/>
<dbReference type="GO" id="GO:0004222">
    <property type="term" value="F:metalloendopeptidase activity"/>
    <property type="evidence" value="ECO:0007669"/>
    <property type="project" value="InterPro"/>
</dbReference>
<dbReference type="PANTHER" id="PTHR11851:SF49">
    <property type="entry name" value="MITOCHONDRIAL-PROCESSING PEPTIDASE SUBUNIT ALPHA"/>
    <property type="match status" value="1"/>
</dbReference>
<dbReference type="EMBL" id="DXEW01000001">
    <property type="protein sequence ID" value="HIX49667.1"/>
    <property type="molecule type" value="Genomic_DNA"/>
</dbReference>
<dbReference type="AlphaFoldDB" id="A0A9D1W0M3"/>
<dbReference type="PROSITE" id="PS51257">
    <property type="entry name" value="PROKAR_LIPOPROTEIN"/>
    <property type="match status" value="1"/>
</dbReference>
<evidence type="ECO:0000256" key="2">
    <source>
        <dbReference type="RuleBase" id="RU004447"/>
    </source>
</evidence>
<protein>
    <submittedName>
        <fullName evidence="5">Insulinase family protein</fullName>
    </submittedName>
</protein>